<sequence>MCTPVGIDDWTSNEPVTRRSEATTLTASRIFKGLAPLRSDMEVAGIYAREAAYLERAVQIGVASGRVISVSFPTQPDDDATADHPLLDRVFEYLDGVSDIAFDDVAVALTVPTDQRAVLEQVRTIPYGESIDVAGLAAMTPDVDPEDDDDLILVRTALEANPAPLLIPDHRVRDGPSAAPPAVEQRLRSLEGL</sequence>
<name>M0BBE6_9EURY</name>
<keyword evidence="1" id="KW-0808">Transferase</keyword>
<proteinExistence type="predicted"/>
<gene>
    <name evidence="1" type="ORF">C479_12918</name>
</gene>
<dbReference type="Proteomes" id="UP000011560">
    <property type="component" value="Unassembled WGS sequence"/>
</dbReference>
<protein>
    <submittedName>
        <fullName evidence="1">Methylated-DNA--protein-cysteine methyltransferase</fullName>
    </submittedName>
</protein>
<organism evidence="1 2">
    <name type="scientific">Halovivax asiaticus JCM 14624</name>
    <dbReference type="NCBI Taxonomy" id="1227490"/>
    <lineage>
        <taxon>Archaea</taxon>
        <taxon>Methanobacteriati</taxon>
        <taxon>Methanobacteriota</taxon>
        <taxon>Stenosarchaea group</taxon>
        <taxon>Halobacteria</taxon>
        <taxon>Halobacteriales</taxon>
        <taxon>Natrialbaceae</taxon>
        <taxon>Halovivax</taxon>
    </lineage>
</organism>
<keyword evidence="2" id="KW-1185">Reference proteome</keyword>
<dbReference type="InterPro" id="IPR036217">
    <property type="entry name" value="MethylDNA_cys_MeTrfase_DNAb"/>
</dbReference>
<dbReference type="GO" id="GO:0032259">
    <property type="term" value="P:methylation"/>
    <property type="evidence" value="ECO:0007669"/>
    <property type="project" value="UniProtKB-KW"/>
</dbReference>
<comment type="caution">
    <text evidence="1">The sequence shown here is derived from an EMBL/GenBank/DDBJ whole genome shotgun (WGS) entry which is preliminary data.</text>
</comment>
<dbReference type="AlphaFoldDB" id="M0BBE6"/>
<accession>M0BBE6</accession>
<dbReference type="PATRIC" id="fig|1227490.4.peg.2626"/>
<dbReference type="EMBL" id="AOIQ01000021">
    <property type="protein sequence ID" value="ELZ08241.1"/>
    <property type="molecule type" value="Genomic_DNA"/>
</dbReference>
<evidence type="ECO:0000313" key="1">
    <source>
        <dbReference type="EMBL" id="ELZ08241.1"/>
    </source>
</evidence>
<reference evidence="1 2" key="1">
    <citation type="journal article" date="2014" name="PLoS Genet.">
        <title>Phylogenetically driven sequencing of extremely halophilic archaea reveals strategies for static and dynamic osmo-response.</title>
        <authorList>
            <person name="Becker E.A."/>
            <person name="Seitzer P.M."/>
            <person name="Tritt A."/>
            <person name="Larsen D."/>
            <person name="Krusor M."/>
            <person name="Yao A.I."/>
            <person name="Wu D."/>
            <person name="Madern D."/>
            <person name="Eisen J.A."/>
            <person name="Darling A.E."/>
            <person name="Facciotti M.T."/>
        </authorList>
    </citation>
    <scope>NUCLEOTIDE SEQUENCE [LARGE SCALE GENOMIC DNA]</scope>
    <source>
        <strain evidence="1 2">JCM 14624</strain>
    </source>
</reference>
<evidence type="ECO:0000313" key="2">
    <source>
        <dbReference type="Proteomes" id="UP000011560"/>
    </source>
</evidence>
<dbReference type="SUPFAM" id="SSF46767">
    <property type="entry name" value="Methylated DNA-protein cysteine methyltransferase, C-terminal domain"/>
    <property type="match status" value="1"/>
</dbReference>
<dbReference type="GO" id="GO:0008168">
    <property type="term" value="F:methyltransferase activity"/>
    <property type="evidence" value="ECO:0007669"/>
    <property type="project" value="UniProtKB-KW"/>
</dbReference>
<dbReference type="InterPro" id="IPR036388">
    <property type="entry name" value="WH-like_DNA-bd_sf"/>
</dbReference>
<dbReference type="STRING" id="1227490.C479_12918"/>
<keyword evidence="1" id="KW-0489">Methyltransferase</keyword>
<dbReference type="Gene3D" id="1.10.10.10">
    <property type="entry name" value="Winged helix-like DNA-binding domain superfamily/Winged helix DNA-binding domain"/>
    <property type="match status" value="1"/>
</dbReference>